<organism evidence="2 3">
    <name type="scientific">Amycolatopsis melonis</name>
    <dbReference type="NCBI Taxonomy" id="3156488"/>
    <lineage>
        <taxon>Bacteria</taxon>
        <taxon>Bacillati</taxon>
        <taxon>Actinomycetota</taxon>
        <taxon>Actinomycetes</taxon>
        <taxon>Pseudonocardiales</taxon>
        <taxon>Pseudonocardiaceae</taxon>
        <taxon>Amycolatopsis</taxon>
    </lineage>
</organism>
<keyword evidence="3" id="KW-1185">Reference proteome</keyword>
<dbReference type="InterPro" id="IPR027417">
    <property type="entry name" value="P-loop_NTPase"/>
</dbReference>
<dbReference type="Pfam" id="PF12846">
    <property type="entry name" value="AAA_10"/>
    <property type="match status" value="1"/>
</dbReference>
<gene>
    <name evidence="2" type="ORF">ABJI51_35800</name>
</gene>
<dbReference type="SUPFAM" id="SSF52540">
    <property type="entry name" value="P-loop containing nucleoside triphosphate hydrolases"/>
    <property type="match status" value="1"/>
</dbReference>
<reference evidence="2 3" key="1">
    <citation type="submission" date="2024-05" db="EMBL/GenBank/DDBJ databases">
        <authorList>
            <person name="Zhao H."/>
            <person name="Xu Y."/>
            <person name="Lin S."/>
            <person name="Spain J.C."/>
            <person name="Zhou N.-Y."/>
        </authorList>
    </citation>
    <scope>NUCLEOTIDE SEQUENCE [LARGE SCALE GENOMIC DNA]</scope>
    <source>
        <strain evidence="2 3">NEAU-NG30</strain>
    </source>
</reference>
<evidence type="ECO:0000313" key="3">
    <source>
        <dbReference type="Proteomes" id="UP001440984"/>
    </source>
</evidence>
<keyword evidence="2" id="KW-0547">Nucleotide-binding</keyword>
<feature type="compositionally biased region" description="Polar residues" evidence="1">
    <location>
        <begin position="190"/>
        <end position="201"/>
    </location>
</feature>
<feature type="region of interest" description="Disordered" evidence="1">
    <location>
        <begin position="147"/>
        <end position="207"/>
    </location>
</feature>
<sequence>MEEERLDEHSATILTTRYFDDPLGRDGIATDRQIGALIGLSQPTITRHRRPTYGPTQDSSGGIAVIGELGAGKSVILNVAAVVRLMLDGRVIVIDRTRSREWAPVATALPGNAQIVDIIDPSLDDRLAAAELRHSCDPLRVFRTAGKSSTGIAKPSSPPGSTWSPTPPSGTPSDAASTTSAASPTHPATDLSTHCASTVDATQRPAP</sequence>
<dbReference type="Gene3D" id="3.40.50.300">
    <property type="entry name" value="P-loop containing nucleotide triphosphate hydrolases"/>
    <property type="match status" value="1"/>
</dbReference>
<accession>A0ABV0LQC1</accession>
<keyword evidence="2" id="KW-0067">ATP-binding</keyword>
<dbReference type="Proteomes" id="UP001440984">
    <property type="component" value="Unassembled WGS sequence"/>
</dbReference>
<protein>
    <submittedName>
        <fullName evidence="2">ATP-binding protein</fullName>
    </submittedName>
</protein>
<comment type="caution">
    <text evidence="2">The sequence shown here is derived from an EMBL/GenBank/DDBJ whole genome shotgun (WGS) entry which is preliminary data.</text>
</comment>
<evidence type="ECO:0000313" key="2">
    <source>
        <dbReference type="EMBL" id="MEQ0564470.1"/>
    </source>
</evidence>
<evidence type="ECO:0000256" key="1">
    <source>
        <dbReference type="SAM" id="MobiDB-lite"/>
    </source>
</evidence>
<feature type="compositionally biased region" description="Low complexity" evidence="1">
    <location>
        <begin position="171"/>
        <end position="189"/>
    </location>
</feature>
<name>A0ABV0LQC1_9PSEU</name>
<dbReference type="RefSeq" id="WP_348955527.1">
    <property type="nucleotide sequence ID" value="NZ_JBDZYD010000015.1"/>
</dbReference>
<proteinExistence type="predicted"/>
<dbReference type="GO" id="GO:0005524">
    <property type="term" value="F:ATP binding"/>
    <property type="evidence" value="ECO:0007669"/>
    <property type="project" value="UniProtKB-KW"/>
</dbReference>
<dbReference type="EMBL" id="JBDZYD010000015">
    <property type="protein sequence ID" value="MEQ0564470.1"/>
    <property type="molecule type" value="Genomic_DNA"/>
</dbReference>